<name>A0A1R3KV59_9ROSI</name>
<accession>A0A1R3KV59</accession>
<evidence type="ECO:0000313" key="2">
    <source>
        <dbReference type="Proteomes" id="UP000187203"/>
    </source>
</evidence>
<comment type="caution">
    <text evidence="1">The sequence shown here is derived from an EMBL/GenBank/DDBJ whole genome shotgun (WGS) entry which is preliminary data.</text>
</comment>
<protein>
    <submittedName>
        <fullName evidence="1">ATP synthase subunit delta, membrane-bound, F1 sector</fullName>
    </submittedName>
</protein>
<keyword evidence="2" id="KW-1185">Reference proteome</keyword>
<dbReference type="Proteomes" id="UP000187203">
    <property type="component" value="Unassembled WGS sequence"/>
</dbReference>
<sequence>MAGYPIVPIGRMDNLSSDLFSFNPSSCLNLLCMIRACTPDPSGSQRTLRTIFRNDAPLRRQVRSKVLARSYPGSSLTSLVLTASFSGYPVSEFSAGSKRSSEFDDEAEFADLTEPHFDQTFSVPHQPTVVLILIAYSDHRYISMP</sequence>
<proteinExistence type="predicted"/>
<dbReference type="EMBL" id="AWUE01011111">
    <property type="protein sequence ID" value="OMP10983.1"/>
    <property type="molecule type" value="Genomic_DNA"/>
</dbReference>
<organism evidence="1 2">
    <name type="scientific">Corchorus olitorius</name>
    <dbReference type="NCBI Taxonomy" id="93759"/>
    <lineage>
        <taxon>Eukaryota</taxon>
        <taxon>Viridiplantae</taxon>
        <taxon>Streptophyta</taxon>
        <taxon>Embryophyta</taxon>
        <taxon>Tracheophyta</taxon>
        <taxon>Spermatophyta</taxon>
        <taxon>Magnoliopsida</taxon>
        <taxon>eudicotyledons</taxon>
        <taxon>Gunneridae</taxon>
        <taxon>Pentapetalae</taxon>
        <taxon>rosids</taxon>
        <taxon>malvids</taxon>
        <taxon>Malvales</taxon>
        <taxon>Malvaceae</taxon>
        <taxon>Grewioideae</taxon>
        <taxon>Apeibeae</taxon>
        <taxon>Corchorus</taxon>
    </lineage>
</organism>
<dbReference type="AlphaFoldDB" id="A0A1R3KV59"/>
<evidence type="ECO:0000313" key="1">
    <source>
        <dbReference type="EMBL" id="OMP10983.1"/>
    </source>
</evidence>
<gene>
    <name evidence="1" type="ORF">COLO4_04108</name>
</gene>
<reference evidence="2" key="1">
    <citation type="submission" date="2013-09" db="EMBL/GenBank/DDBJ databases">
        <title>Corchorus olitorius genome sequencing.</title>
        <authorList>
            <person name="Alam M."/>
            <person name="Haque M.S."/>
            <person name="Islam M.S."/>
            <person name="Emdad E.M."/>
            <person name="Islam M.M."/>
            <person name="Ahmed B."/>
            <person name="Halim A."/>
            <person name="Hossen Q.M.M."/>
            <person name="Hossain M.Z."/>
            <person name="Ahmed R."/>
            <person name="Khan M.M."/>
            <person name="Islam R."/>
            <person name="Rashid M.M."/>
            <person name="Khan S.A."/>
            <person name="Rahman M.S."/>
            <person name="Alam M."/>
            <person name="Yahiya A.S."/>
            <person name="Khan M.S."/>
            <person name="Azam M.S."/>
            <person name="Haque T."/>
            <person name="Lashkar M.Z.H."/>
            <person name="Akhand A.I."/>
            <person name="Morshed G."/>
            <person name="Roy S."/>
            <person name="Uddin K.S."/>
            <person name="Rabeya T."/>
            <person name="Hossain A.S."/>
            <person name="Chowdhury A."/>
            <person name="Snigdha A.R."/>
            <person name="Mortoza M.S."/>
            <person name="Matin S.A."/>
            <person name="Hoque S.M.E."/>
            <person name="Islam M.K."/>
            <person name="Roy D.K."/>
            <person name="Haider R."/>
            <person name="Moosa M.M."/>
            <person name="Elias S.M."/>
            <person name="Hasan A.M."/>
            <person name="Jahan S."/>
            <person name="Shafiuddin M."/>
            <person name="Mahmood N."/>
            <person name="Shommy N.S."/>
        </authorList>
    </citation>
    <scope>NUCLEOTIDE SEQUENCE [LARGE SCALE GENOMIC DNA]</scope>
    <source>
        <strain evidence="2">cv. O-4</strain>
    </source>
</reference>